<protein>
    <submittedName>
        <fullName evidence="2">Uncharacterized protein</fullName>
    </submittedName>
</protein>
<gene>
    <name evidence="2" type="ORF">S12H4_17006</name>
</gene>
<reference evidence="2" key="1">
    <citation type="journal article" date="2014" name="Front. Microbiol.">
        <title>High frequency of phylogenetically diverse reductive dehalogenase-homologous genes in deep subseafloor sedimentary metagenomes.</title>
        <authorList>
            <person name="Kawai M."/>
            <person name="Futagami T."/>
            <person name="Toyoda A."/>
            <person name="Takaki Y."/>
            <person name="Nishi S."/>
            <person name="Hori S."/>
            <person name="Arai W."/>
            <person name="Tsubouchi T."/>
            <person name="Morono Y."/>
            <person name="Uchiyama I."/>
            <person name="Ito T."/>
            <person name="Fujiyama A."/>
            <person name="Inagaki F."/>
            <person name="Takami H."/>
        </authorList>
    </citation>
    <scope>NUCLEOTIDE SEQUENCE</scope>
    <source>
        <strain evidence="2">Expedition CK06-06</strain>
    </source>
</reference>
<feature type="transmembrane region" description="Helical" evidence="1">
    <location>
        <begin position="31"/>
        <end position="50"/>
    </location>
</feature>
<proteinExistence type="predicted"/>
<feature type="non-terminal residue" evidence="2">
    <location>
        <position position="91"/>
    </location>
</feature>
<evidence type="ECO:0000256" key="1">
    <source>
        <dbReference type="SAM" id="Phobius"/>
    </source>
</evidence>
<accession>X1STT4</accession>
<sequence length="91" mass="9697">MGSSNNSMKSKTNGISHKFLSLFATVYPGEAPTALLLTLNIFLIFAAYYIIKPIREALIIAGKGPEIKSYLSAVIAVVLIFVVKAFSGASS</sequence>
<dbReference type="AlphaFoldDB" id="X1STT4"/>
<organism evidence="2">
    <name type="scientific">marine sediment metagenome</name>
    <dbReference type="NCBI Taxonomy" id="412755"/>
    <lineage>
        <taxon>unclassified sequences</taxon>
        <taxon>metagenomes</taxon>
        <taxon>ecological metagenomes</taxon>
    </lineage>
</organism>
<keyword evidence="1" id="KW-0472">Membrane</keyword>
<name>X1STT4_9ZZZZ</name>
<feature type="transmembrane region" description="Helical" evidence="1">
    <location>
        <begin position="70"/>
        <end position="89"/>
    </location>
</feature>
<keyword evidence="1" id="KW-1133">Transmembrane helix</keyword>
<dbReference type="EMBL" id="BARW01008270">
    <property type="protein sequence ID" value="GAI82526.1"/>
    <property type="molecule type" value="Genomic_DNA"/>
</dbReference>
<comment type="caution">
    <text evidence="2">The sequence shown here is derived from an EMBL/GenBank/DDBJ whole genome shotgun (WGS) entry which is preliminary data.</text>
</comment>
<keyword evidence="1" id="KW-0812">Transmembrane</keyword>
<evidence type="ECO:0000313" key="2">
    <source>
        <dbReference type="EMBL" id="GAI82526.1"/>
    </source>
</evidence>